<keyword evidence="4" id="KW-0175">Coiled coil</keyword>
<dbReference type="Gene3D" id="3.60.20.10">
    <property type="entry name" value="Glutamine Phosphoribosylpyrophosphate, subunit 1, domain 1"/>
    <property type="match status" value="1"/>
</dbReference>
<evidence type="ECO:0000256" key="1">
    <source>
        <dbReference type="ARBA" id="ARBA00005187"/>
    </source>
</evidence>
<evidence type="ECO:0000256" key="4">
    <source>
        <dbReference type="SAM" id="Coils"/>
    </source>
</evidence>
<keyword evidence="7" id="KW-1185">Reference proteome</keyword>
<proteinExistence type="predicted"/>
<keyword evidence="6" id="KW-0315">Glutamine amidotransferase</keyword>
<dbReference type="PANTHER" id="PTHR43284">
    <property type="entry name" value="ASPARAGINE SYNTHETASE (GLUTAMINE-HYDROLYZING)"/>
    <property type="match status" value="1"/>
</dbReference>
<keyword evidence="6" id="KW-0808">Transferase</keyword>
<sequence length="615" mass="71244">MKFLISQRAFTENDFQKLEQKYKVQEIAIGPYNILKEKETEVYDESECKAFIDGYIRDFNVSCSQLGPQIQSAVDLISKQWPVPNSISGSFSAAIIQESSGELIICNDAIGVYPLYYLTGEKGFYISNSLTWLGAISETAGDEVGLFQRAYCPEFANIGSRTILKDVKRLLPGEWIRFGKLGSFLEKKYDNELYRELSKNISPSNYWQAFKKELSYCLAEEKNLHIALSGGMDSRLLIGGVSKSKKVFCHTYGDKDFYETRIAKRIAEVYDADFKNYSQPQLNFPEKKILEKYTIETEAVYINNWLEILEEQDLKKKESILVGDMTESLQGRNLPMKKNWKNFNQYYLGRKEYSLTGNTRGKFEDWKRTIIEKYTGLAFQKHIDRLNLNISERNLKDEIIKDLEKLIDRIEAHNLAYMELVTELFSWFTHSRIPMGKQILILNSKFKAYCVPMSIQILRLTSNIHPGLRVGGRYIKSLFTSVAELRPGARMPTAQIPFVAFKSPEIFKLPIWFLRSEIDDFLIKRLMKSANPKKRYRLLKSFNWVKVYQQPQMETRLRSYFKKSYLGEEYTNAITAGALARKNLKQWPLSNTNIINAAALNEELALIKLLTKNEI</sequence>
<dbReference type="InterPro" id="IPR014729">
    <property type="entry name" value="Rossmann-like_a/b/a_fold"/>
</dbReference>
<reference evidence="7" key="1">
    <citation type="submission" date="2017-02" db="EMBL/GenBank/DDBJ databases">
        <authorList>
            <person name="Varghese N."/>
            <person name="Submissions S."/>
        </authorList>
    </citation>
    <scope>NUCLEOTIDE SEQUENCE [LARGE SCALE GENOMIC DNA]</scope>
    <source>
        <strain evidence="7">DSM 23405</strain>
    </source>
</reference>
<evidence type="ECO:0000256" key="3">
    <source>
        <dbReference type="ARBA" id="ARBA00048741"/>
    </source>
</evidence>
<dbReference type="SUPFAM" id="SSF52402">
    <property type="entry name" value="Adenine nucleotide alpha hydrolases-like"/>
    <property type="match status" value="1"/>
</dbReference>
<dbReference type="OrthoDB" id="1394996at2"/>
<dbReference type="EC" id="6.3.5.4" evidence="2"/>
<dbReference type="PANTHER" id="PTHR43284:SF1">
    <property type="entry name" value="ASPARAGINE SYNTHETASE"/>
    <property type="match status" value="1"/>
</dbReference>
<comment type="catalytic activity">
    <reaction evidence="3">
        <text>L-aspartate + L-glutamine + ATP + H2O = L-asparagine + L-glutamate + AMP + diphosphate + H(+)</text>
        <dbReference type="Rhea" id="RHEA:12228"/>
        <dbReference type="ChEBI" id="CHEBI:15377"/>
        <dbReference type="ChEBI" id="CHEBI:15378"/>
        <dbReference type="ChEBI" id="CHEBI:29985"/>
        <dbReference type="ChEBI" id="CHEBI:29991"/>
        <dbReference type="ChEBI" id="CHEBI:30616"/>
        <dbReference type="ChEBI" id="CHEBI:33019"/>
        <dbReference type="ChEBI" id="CHEBI:58048"/>
        <dbReference type="ChEBI" id="CHEBI:58359"/>
        <dbReference type="ChEBI" id="CHEBI:456215"/>
        <dbReference type="EC" id="6.3.5.4"/>
    </reaction>
</comment>
<feature type="domain" description="Glutamine amidotransferase type-2" evidence="5">
    <location>
        <begin position="83"/>
        <end position="131"/>
    </location>
</feature>
<dbReference type="GO" id="GO:0004066">
    <property type="term" value="F:asparagine synthase (glutamine-hydrolyzing) activity"/>
    <property type="evidence" value="ECO:0007669"/>
    <property type="project" value="UniProtKB-EC"/>
</dbReference>
<dbReference type="InterPro" id="IPR051786">
    <property type="entry name" value="ASN_synthetase/amidase"/>
</dbReference>
<feature type="coiled-coil region" evidence="4">
    <location>
        <begin position="396"/>
        <end position="423"/>
    </location>
</feature>
<dbReference type="InterPro" id="IPR017932">
    <property type="entry name" value="GATase_2_dom"/>
</dbReference>
<dbReference type="RefSeq" id="WP_079720899.1">
    <property type="nucleotide sequence ID" value="NZ_FUYY01000003.1"/>
</dbReference>
<dbReference type="Pfam" id="PF13537">
    <property type="entry name" value="GATase_7"/>
    <property type="match status" value="1"/>
</dbReference>
<protein>
    <recommendedName>
        <fullName evidence="2">asparagine synthase (glutamine-hydrolyzing)</fullName>
        <ecNumber evidence="2">6.3.5.4</ecNumber>
    </recommendedName>
</protein>
<evidence type="ECO:0000256" key="2">
    <source>
        <dbReference type="ARBA" id="ARBA00012737"/>
    </source>
</evidence>
<dbReference type="AlphaFoldDB" id="A0A1T5CLV4"/>
<name>A0A1T5CLV4_9FLAO</name>
<dbReference type="SUPFAM" id="SSF56235">
    <property type="entry name" value="N-terminal nucleophile aminohydrolases (Ntn hydrolases)"/>
    <property type="match status" value="1"/>
</dbReference>
<evidence type="ECO:0000313" key="7">
    <source>
        <dbReference type="Proteomes" id="UP000190230"/>
    </source>
</evidence>
<comment type="pathway">
    <text evidence="1">Amino-acid biosynthesis; L-asparagine biosynthesis; L-asparagine from L-aspartate (L-Gln route): step 1/1.</text>
</comment>
<dbReference type="GO" id="GO:0016740">
    <property type="term" value="F:transferase activity"/>
    <property type="evidence" value="ECO:0007669"/>
    <property type="project" value="UniProtKB-KW"/>
</dbReference>
<evidence type="ECO:0000313" key="6">
    <source>
        <dbReference type="EMBL" id="SKB60336.1"/>
    </source>
</evidence>
<accession>A0A1T5CLV4</accession>
<dbReference type="EMBL" id="FUYY01000003">
    <property type="protein sequence ID" value="SKB60336.1"/>
    <property type="molecule type" value="Genomic_DNA"/>
</dbReference>
<organism evidence="6 7">
    <name type="scientific">Salegentibacter holothuriorum</name>
    <dbReference type="NCBI Taxonomy" id="241145"/>
    <lineage>
        <taxon>Bacteria</taxon>
        <taxon>Pseudomonadati</taxon>
        <taxon>Bacteroidota</taxon>
        <taxon>Flavobacteriia</taxon>
        <taxon>Flavobacteriales</taxon>
        <taxon>Flavobacteriaceae</taxon>
        <taxon>Salegentibacter</taxon>
    </lineage>
</organism>
<evidence type="ECO:0000259" key="5">
    <source>
        <dbReference type="Pfam" id="PF13537"/>
    </source>
</evidence>
<dbReference type="Gene3D" id="3.40.50.620">
    <property type="entry name" value="HUPs"/>
    <property type="match status" value="1"/>
</dbReference>
<dbReference type="Proteomes" id="UP000190230">
    <property type="component" value="Unassembled WGS sequence"/>
</dbReference>
<dbReference type="STRING" id="241145.SAMN05660776_2035"/>
<gene>
    <name evidence="6" type="ORF">SAMN05660776_2035</name>
</gene>
<dbReference type="InterPro" id="IPR029055">
    <property type="entry name" value="Ntn_hydrolases_N"/>
</dbReference>